<accession>A0A2W5A4R2</accession>
<proteinExistence type="predicted"/>
<organism evidence="1 2">
    <name type="scientific">Micavibrio aeruginosavorus</name>
    <dbReference type="NCBI Taxonomy" id="349221"/>
    <lineage>
        <taxon>Bacteria</taxon>
        <taxon>Pseudomonadati</taxon>
        <taxon>Bdellovibrionota</taxon>
        <taxon>Bdellovibrionia</taxon>
        <taxon>Bdellovibrionales</taxon>
        <taxon>Pseudobdellovibrionaceae</taxon>
        <taxon>Micavibrio</taxon>
    </lineage>
</organism>
<feature type="non-terminal residue" evidence="1">
    <location>
        <position position="131"/>
    </location>
</feature>
<dbReference type="EMBL" id="QFNK01000057">
    <property type="protein sequence ID" value="PZO87439.1"/>
    <property type="molecule type" value="Genomic_DNA"/>
</dbReference>
<reference evidence="1 2" key="1">
    <citation type="submission" date="2017-08" db="EMBL/GenBank/DDBJ databases">
        <title>Infants hospitalized years apart are colonized by the same room-sourced microbial strains.</title>
        <authorList>
            <person name="Brooks B."/>
            <person name="Olm M.R."/>
            <person name="Firek B.A."/>
            <person name="Baker R."/>
            <person name="Thomas B.C."/>
            <person name="Morowitz M.J."/>
            <person name="Banfield J.F."/>
        </authorList>
    </citation>
    <scope>NUCLEOTIDE SEQUENCE [LARGE SCALE GENOMIC DNA]</scope>
    <source>
        <strain evidence="1">S2_018_000_R2_104</strain>
    </source>
</reference>
<dbReference type="AlphaFoldDB" id="A0A2W5A4R2"/>
<protein>
    <submittedName>
        <fullName evidence="1">Uncharacterized protein</fullName>
    </submittedName>
</protein>
<comment type="caution">
    <text evidence="1">The sequence shown here is derived from an EMBL/GenBank/DDBJ whole genome shotgun (WGS) entry which is preliminary data.</text>
</comment>
<dbReference type="Proteomes" id="UP000249557">
    <property type="component" value="Unassembled WGS sequence"/>
</dbReference>
<evidence type="ECO:0000313" key="1">
    <source>
        <dbReference type="EMBL" id="PZO87439.1"/>
    </source>
</evidence>
<gene>
    <name evidence="1" type="ORF">DI626_03945</name>
</gene>
<sequence length="131" mass="14676">MKATFSAAVGDSDKKLIPNPMYLFSGHELGILKEIYMPESFCHDEGILVGHISLKPHDAFTRNSGKELSYRHKLISEMASWRDGREYNKIILMASVPSTLKIPHHILPDSSMIEQPGRTGALRTYFDGSSI</sequence>
<evidence type="ECO:0000313" key="2">
    <source>
        <dbReference type="Proteomes" id="UP000249557"/>
    </source>
</evidence>
<name>A0A2W5A4R2_9BACT</name>